<dbReference type="InterPro" id="IPR045645">
    <property type="entry name" value="DUF6403"/>
</dbReference>
<gene>
    <name evidence="2" type="ORF">PVK37_24160</name>
</gene>
<evidence type="ECO:0000313" key="3">
    <source>
        <dbReference type="Proteomes" id="UP001219605"/>
    </source>
</evidence>
<name>A0ABY7ZNI3_9ACTN</name>
<evidence type="ECO:0000256" key="1">
    <source>
        <dbReference type="SAM" id="MobiDB-lite"/>
    </source>
</evidence>
<feature type="compositionally biased region" description="Basic and acidic residues" evidence="1">
    <location>
        <begin position="81"/>
        <end position="98"/>
    </location>
</feature>
<evidence type="ECO:0000313" key="2">
    <source>
        <dbReference type="EMBL" id="WDZ83534.1"/>
    </source>
</evidence>
<organism evidence="2 3">
    <name type="scientific">Micromonospora cathayae</name>
    <dbReference type="NCBI Taxonomy" id="3028804"/>
    <lineage>
        <taxon>Bacteria</taxon>
        <taxon>Bacillati</taxon>
        <taxon>Actinomycetota</taxon>
        <taxon>Actinomycetes</taxon>
        <taxon>Micromonosporales</taxon>
        <taxon>Micromonosporaceae</taxon>
        <taxon>Micromonospora</taxon>
    </lineage>
</organism>
<sequence>MIWVGGGVLLVAAGFVTTLTPRWRARQRERRTAWSGARAAIDSATVSRDAAVRPVPEAERLLTRAELIAAGRGGSDAARTAAEHAARADRLWREHADG</sequence>
<dbReference type="Proteomes" id="UP001219605">
    <property type="component" value="Chromosome"/>
</dbReference>
<proteinExistence type="predicted"/>
<accession>A0ABY7ZNI3</accession>
<keyword evidence="3" id="KW-1185">Reference proteome</keyword>
<dbReference type="EMBL" id="CP118615">
    <property type="protein sequence ID" value="WDZ83534.1"/>
    <property type="molecule type" value="Genomic_DNA"/>
</dbReference>
<reference evidence="2 3" key="1">
    <citation type="submission" date="2023-02" db="EMBL/GenBank/DDBJ databases">
        <authorList>
            <person name="Mo P."/>
        </authorList>
    </citation>
    <scope>NUCLEOTIDE SEQUENCE [LARGE SCALE GENOMIC DNA]</scope>
    <source>
        <strain evidence="2 3">HUAS 3</strain>
    </source>
</reference>
<protein>
    <submittedName>
        <fullName evidence="2">DUF6403 family protein</fullName>
    </submittedName>
</protein>
<feature type="region of interest" description="Disordered" evidence="1">
    <location>
        <begin position="79"/>
        <end position="98"/>
    </location>
</feature>
<dbReference type="Pfam" id="PF19941">
    <property type="entry name" value="DUF6403"/>
    <property type="match status" value="1"/>
</dbReference>
<dbReference type="RefSeq" id="WP_275030085.1">
    <property type="nucleotide sequence ID" value="NZ_CP118615.1"/>
</dbReference>